<keyword evidence="1" id="KW-0472">Membrane</keyword>
<evidence type="ECO:0000313" key="2">
    <source>
        <dbReference type="EMBL" id="KAL1406388.1"/>
    </source>
</evidence>
<feature type="transmembrane region" description="Helical" evidence="1">
    <location>
        <begin position="33"/>
        <end position="53"/>
    </location>
</feature>
<organism evidence="2 3">
    <name type="scientific">Vanrija albida</name>
    <dbReference type="NCBI Taxonomy" id="181172"/>
    <lineage>
        <taxon>Eukaryota</taxon>
        <taxon>Fungi</taxon>
        <taxon>Dikarya</taxon>
        <taxon>Basidiomycota</taxon>
        <taxon>Agaricomycotina</taxon>
        <taxon>Tremellomycetes</taxon>
        <taxon>Trichosporonales</taxon>
        <taxon>Trichosporonaceae</taxon>
        <taxon>Vanrija</taxon>
    </lineage>
</organism>
<evidence type="ECO:0000313" key="3">
    <source>
        <dbReference type="Proteomes" id="UP001565368"/>
    </source>
</evidence>
<dbReference type="Proteomes" id="UP001565368">
    <property type="component" value="Unassembled WGS sequence"/>
</dbReference>
<proteinExistence type="predicted"/>
<evidence type="ECO:0000256" key="1">
    <source>
        <dbReference type="SAM" id="Phobius"/>
    </source>
</evidence>
<keyword evidence="3" id="KW-1185">Reference proteome</keyword>
<dbReference type="GeneID" id="95989130"/>
<dbReference type="EMBL" id="JBBXJM010000006">
    <property type="protein sequence ID" value="KAL1406388.1"/>
    <property type="molecule type" value="Genomic_DNA"/>
</dbReference>
<gene>
    <name evidence="2" type="ORF">Q8F55_008087</name>
</gene>
<comment type="caution">
    <text evidence="2">The sequence shown here is derived from an EMBL/GenBank/DDBJ whole genome shotgun (WGS) entry which is preliminary data.</text>
</comment>
<name>A0ABR3PVB4_9TREE</name>
<accession>A0ABR3PVB4</accession>
<reference evidence="2 3" key="1">
    <citation type="submission" date="2023-08" db="EMBL/GenBank/DDBJ databases">
        <title>Annotated Genome Sequence of Vanrija albida AlHP1.</title>
        <authorList>
            <person name="Herzog R."/>
        </authorList>
    </citation>
    <scope>NUCLEOTIDE SEQUENCE [LARGE SCALE GENOMIC DNA]</scope>
    <source>
        <strain evidence="2 3">AlHP1</strain>
    </source>
</reference>
<sequence>MSSSYPYTDSGYPYTRIFVPPSVSVTATHRRRWGVLVFGVATFAVALIFYRMIPEDRGETRSHGAALTVVMADSRVPVVPNEGEPIPYWTLTTLINHHYAREQGADFVYVVHEHDAPLRGGNTPICRHPRLGWRAASWCKLPAVWEVLRTRSSENVVYIDTDGMFLSTALKPSRHLDHLTPDKPIGFVSNEPWDAGVCAGYFFLRREAAAFIKAWWDTDVPRKNLHRLWEQEGLNKLLKEDVMREEAGGVKEEGGMEPANHTTYADHIVHLADERQFTVQDSQQLILHITSEEKNRYDLIRERWDHITSLKDRDGMRALLAQVDIVRMNTSEVALRIEAEE</sequence>
<protein>
    <recommendedName>
        <fullName evidence="4">Nucleotide-diphospho-sugar transferase domain-containing protein</fullName>
    </recommendedName>
</protein>
<evidence type="ECO:0008006" key="4">
    <source>
        <dbReference type="Google" id="ProtNLM"/>
    </source>
</evidence>
<keyword evidence="1" id="KW-0812">Transmembrane</keyword>
<keyword evidence="1" id="KW-1133">Transmembrane helix</keyword>
<dbReference type="RefSeq" id="XP_069206332.1">
    <property type="nucleotide sequence ID" value="XM_069356491.1"/>
</dbReference>